<gene>
    <name evidence="13" type="ORF">MNBD_ALPHA06-2070</name>
</gene>
<dbReference type="GO" id="GO:0009089">
    <property type="term" value="P:lysine biosynthetic process via diaminopimelate"/>
    <property type="evidence" value="ECO:0007669"/>
    <property type="project" value="TreeGrafter"/>
</dbReference>
<feature type="domain" description="Aspartokinase ACT" evidence="12">
    <location>
        <begin position="187"/>
        <end position="242"/>
    </location>
</feature>
<reference evidence="13" key="1">
    <citation type="submission" date="2018-06" db="EMBL/GenBank/DDBJ databases">
        <authorList>
            <person name="Zhirakovskaya E."/>
        </authorList>
    </citation>
    <scope>NUCLEOTIDE SEQUENCE</scope>
</reference>
<dbReference type="SUPFAM" id="SSF53633">
    <property type="entry name" value="Carbamate kinase-like"/>
    <property type="match status" value="1"/>
</dbReference>
<evidence type="ECO:0000256" key="9">
    <source>
        <dbReference type="ARBA" id="ARBA00023154"/>
    </source>
</evidence>
<dbReference type="InterPro" id="IPR045865">
    <property type="entry name" value="ACT-like_dom_sf"/>
</dbReference>
<evidence type="ECO:0000256" key="2">
    <source>
        <dbReference type="ARBA" id="ARBA00005139"/>
    </source>
</evidence>
<dbReference type="SUPFAM" id="SSF55021">
    <property type="entry name" value="ACT-like"/>
    <property type="match status" value="2"/>
</dbReference>
<accession>A0A3B0SEV5</accession>
<dbReference type="Gene3D" id="3.40.1160.10">
    <property type="entry name" value="Acetylglutamate kinase-like"/>
    <property type="match status" value="1"/>
</dbReference>
<dbReference type="NCBIfam" id="TIGR00657">
    <property type="entry name" value="asp_kinases"/>
    <property type="match status" value="1"/>
</dbReference>
<dbReference type="GO" id="GO:0009090">
    <property type="term" value="P:homoserine biosynthetic process"/>
    <property type="evidence" value="ECO:0007669"/>
    <property type="project" value="TreeGrafter"/>
</dbReference>
<dbReference type="Gene3D" id="3.30.2130.10">
    <property type="entry name" value="VC0802-like"/>
    <property type="match status" value="1"/>
</dbReference>
<comment type="similarity">
    <text evidence="3">Belongs to the aspartokinase family.</text>
</comment>
<keyword evidence="5 13" id="KW-0808">Transferase</keyword>
<proteinExistence type="inferred from homology"/>
<evidence type="ECO:0000259" key="12">
    <source>
        <dbReference type="Pfam" id="PF22468"/>
    </source>
</evidence>
<dbReference type="EC" id="2.7.2.4" evidence="4"/>
<keyword evidence="9" id="KW-0457">Lysine biosynthesis</keyword>
<comment type="pathway">
    <text evidence="2">Amino-acid biosynthesis; L-threonine biosynthesis; L-threonine from L-aspartate: step 1/5.</text>
</comment>
<feature type="domain" description="Aspartate/glutamate/uridylate kinase" evidence="11">
    <location>
        <begin position="1"/>
        <end position="72"/>
    </location>
</feature>
<evidence type="ECO:0000256" key="5">
    <source>
        <dbReference type="ARBA" id="ARBA00022679"/>
    </source>
</evidence>
<keyword evidence="6" id="KW-0547">Nucleotide-binding</keyword>
<protein>
    <recommendedName>
        <fullName evidence="4">aspartate kinase</fullName>
        <ecNumber evidence="4">2.7.2.4</ecNumber>
    </recommendedName>
</protein>
<sequence>ALASALAATRCDIYTDVQGVFSADPAIVPTAKLLTSISAAEMLEMATSGAKVLHGRSVELAMAKNLPVRVLSSFAPGEGTLITPENDGPGLETHLVSGVTYSRDESRISLFELDASPDIASLLFSALAEQQINVDMMVQSTSGTADSNTLVFATARNHHQAAIDLLQQPKIARYYQRMETAKTMAKVSVIGLGLRSQTGMARIFFAALQKADIVMDVVATSELRISALIDETHVEPAVQALHFAYGLDRKT</sequence>
<evidence type="ECO:0000313" key="13">
    <source>
        <dbReference type="EMBL" id="VAV99268.1"/>
    </source>
</evidence>
<dbReference type="GO" id="GO:0004072">
    <property type="term" value="F:aspartate kinase activity"/>
    <property type="evidence" value="ECO:0007669"/>
    <property type="project" value="UniProtKB-EC"/>
</dbReference>
<dbReference type="InterPro" id="IPR001048">
    <property type="entry name" value="Asp/Glu/Uridylate_kinase"/>
</dbReference>
<dbReference type="CDD" id="cd04923">
    <property type="entry name" value="ACT_AK-LysC-DapG-like_2"/>
    <property type="match status" value="1"/>
</dbReference>
<keyword evidence="7 13" id="KW-0418">Kinase</keyword>
<evidence type="ECO:0000256" key="7">
    <source>
        <dbReference type="ARBA" id="ARBA00022777"/>
    </source>
</evidence>
<dbReference type="AlphaFoldDB" id="A0A3B0SEV5"/>
<dbReference type="InterPro" id="IPR036393">
    <property type="entry name" value="AceGlu_kinase-like_sf"/>
</dbReference>
<evidence type="ECO:0000256" key="4">
    <source>
        <dbReference type="ARBA" id="ARBA00013059"/>
    </source>
</evidence>
<dbReference type="Pfam" id="PF22468">
    <property type="entry name" value="ACT_9"/>
    <property type="match status" value="1"/>
</dbReference>
<dbReference type="Pfam" id="PF00696">
    <property type="entry name" value="AA_kinase"/>
    <property type="match status" value="1"/>
</dbReference>
<name>A0A3B0SEV5_9ZZZZ</name>
<evidence type="ECO:0000256" key="8">
    <source>
        <dbReference type="ARBA" id="ARBA00022840"/>
    </source>
</evidence>
<dbReference type="InterPro" id="IPR054352">
    <property type="entry name" value="ACT_Aspartokinase"/>
</dbReference>
<keyword evidence="9" id="KW-0028">Amino-acid biosynthesis</keyword>
<dbReference type="EMBL" id="UOEE01000273">
    <property type="protein sequence ID" value="VAV99268.1"/>
    <property type="molecule type" value="Genomic_DNA"/>
</dbReference>
<evidence type="ECO:0000256" key="6">
    <source>
        <dbReference type="ARBA" id="ARBA00022741"/>
    </source>
</evidence>
<feature type="non-terminal residue" evidence="13">
    <location>
        <position position="1"/>
    </location>
</feature>
<keyword evidence="8" id="KW-0067">ATP-binding</keyword>
<organism evidence="13">
    <name type="scientific">hydrothermal vent metagenome</name>
    <dbReference type="NCBI Taxonomy" id="652676"/>
    <lineage>
        <taxon>unclassified sequences</taxon>
        <taxon>metagenomes</taxon>
        <taxon>ecological metagenomes</taxon>
    </lineage>
</organism>
<evidence type="ECO:0000256" key="3">
    <source>
        <dbReference type="ARBA" id="ARBA00010122"/>
    </source>
</evidence>
<dbReference type="GO" id="GO:0005524">
    <property type="term" value="F:ATP binding"/>
    <property type="evidence" value="ECO:0007669"/>
    <property type="project" value="UniProtKB-KW"/>
</dbReference>
<dbReference type="PANTHER" id="PTHR21499">
    <property type="entry name" value="ASPARTATE KINASE"/>
    <property type="match status" value="1"/>
</dbReference>
<evidence type="ECO:0000256" key="10">
    <source>
        <dbReference type="ARBA" id="ARBA00047872"/>
    </source>
</evidence>
<comment type="pathway">
    <text evidence="1">Amino-acid biosynthesis; L-methionine biosynthesis via de novo pathway; L-homoserine from L-aspartate: step 1/3.</text>
</comment>
<evidence type="ECO:0000259" key="11">
    <source>
        <dbReference type="Pfam" id="PF00696"/>
    </source>
</evidence>
<dbReference type="InterPro" id="IPR001341">
    <property type="entry name" value="Asp_kinase"/>
</dbReference>
<dbReference type="PANTHER" id="PTHR21499:SF3">
    <property type="entry name" value="ASPARTOKINASE"/>
    <property type="match status" value="1"/>
</dbReference>
<evidence type="ECO:0000256" key="1">
    <source>
        <dbReference type="ARBA" id="ARBA00004986"/>
    </source>
</evidence>
<comment type="catalytic activity">
    <reaction evidence="10">
        <text>L-aspartate + ATP = 4-phospho-L-aspartate + ADP</text>
        <dbReference type="Rhea" id="RHEA:23776"/>
        <dbReference type="ChEBI" id="CHEBI:29991"/>
        <dbReference type="ChEBI" id="CHEBI:30616"/>
        <dbReference type="ChEBI" id="CHEBI:57535"/>
        <dbReference type="ChEBI" id="CHEBI:456216"/>
        <dbReference type="EC" id="2.7.2.4"/>
    </reaction>
</comment>
<dbReference type="GO" id="GO:0005829">
    <property type="term" value="C:cytosol"/>
    <property type="evidence" value="ECO:0007669"/>
    <property type="project" value="TreeGrafter"/>
</dbReference>